<evidence type="ECO:0000313" key="7">
    <source>
        <dbReference type="Proteomes" id="UP001165124"/>
    </source>
</evidence>
<proteinExistence type="predicted"/>
<feature type="domain" description="TRNA-binding" evidence="5">
    <location>
        <begin position="22"/>
        <end position="125"/>
    </location>
</feature>
<dbReference type="AlphaFoldDB" id="A0A9W6PW97"/>
<keyword evidence="1 3" id="KW-0820">tRNA-binding</keyword>
<evidence type="ECO:0000256" key="4">
    <source>
        <dbReference type="SAM" id="MobiDB-lite"/>
    </source>
</evidence>
<dbReference type="PANTHER" id="PTHR11586">
    <property type="entry name" value="TRNA-AMINOACYLATION COFACTOR ARC1 FAMILY MEMBER"/>
    <property type="match status" value="1"/>
</dbReference>
<evidence type="ECO:0000256" key="1">
    <source>
        <dbReference type="ARBA" id="ARBA00022555"/>
    </source>
</evidence>
<name>A0A9W6PW97_9ACTN</name>
<dbReference type="PROSITE" id="PS50886">
    <property type="entry name" value="TRBD"/>
    <property type="match status" value="1"/>
</dbReference>
<keyword evidence="2 3" id="KW-0694">RNA-binding</keyword>
<dbReference type="Proteomes" id="UP001165124">
    <property type="component" value="Unassembled WGS sequence"/>
</dbReference>
<dbReference type="InterPro" id="IPR012340">
    <property type="entry name" value="NA-bd_OB-fold"/>
</dbReference>
<comment type="caution">
    <text evidence="6">The sequence shown here is derived from an EMBL/GenBank/DDBJ whole genome shotgun (WGS) entry which is preliminary data.</text>
</comment>
<dbReference type="Pfam" id="PF01588">
    <property type="entry name" value="tRNA_bind"/>
    <property type="match status" value="1"/>
</dbReference>
<dbReference type="CDD" id="cd02798">
    <property type="entry name" value="tRNA_bind_CsaA"/>
    <property type="match status" value="1"/>
</dbReference>
<evidence type="ECO:0000259" key="5">
    <source>
        <dbReference type="PROSITE" id="PS50886"/>
    </source>
</evidence>
<evidence type="ECO:0000256" key="2">
    <source>
        <dbReference type="ARBA" id="ARBA00022884"/>
    </source>
</evidence>
<dbReference type="Gene3D" id="2.40.50.140">
    <property type="entry name" value="Nucleic acid-binding proteins"/>
    <property type="match status" value="1"/>
</dbReference>
<dbReference type="InterPro" id="IPR051270">
    <property type="entry name" value="Tyrosine-tRNA_ligase_regulator"/>
</dbReference>
<dbReference type="SUPFAM" id="SSF50249">
    <property type="entry name" value="Nucleic acid-binding proteins"/>
    <property type="match status" value="1"/>
</dbReference>
<dbReference type="EMBL" id="BSRZ01000004">
    <property type="protein sequence ID" value="GLW64161.1"/>
    <property type="molecule type" value="Genomic_DNA"/>
</dbReference>
<dbReference type="RefSeq" id="WP_067917869.1">
    <property type="nucleotide sequence ID" value="NZ_BSRZ01000004.1"/>
</dbReference>
<dbReference type="PANTHER" id="PTHR11586:SF37">
    <property type="entry name" value="TRNA-BINDING DOMAIN-CONTAINING PROTEIN"/>
    <property type="match status" value="1"/>
</dbReference>
<feature type="region of interest" description="Disordered" evidence="4">
    <location>
        <begin position="1"/>
        <end position="20"/>
    </location>
</feature>
<reference evidence="6" key="1">
    <citation type="submission" date="2023-02" db="EMBL/GenBank/DDBJ databases">
        <title>Actinomadura rubrobrunea NBRC 14622.</title>
        <authorList>
            <person name="Ichikawa N."/>
            <person name="Sato H."/>
            <person name="Tonouchi N."/>
        </authorList>
    </citation>
    <scope>NUCLEOTIDE SEQUENCE</scope>
    <source>
        <strain evidence="6">NBRC 14622</strain>
    </source>
</reference>
<protein>
    <submittedName>
        <fullName evidence="6">tRNA-binding protein</fullName>
    </submittedName>
</protein>
<sequence>MPNVSSTSAAQPPAKPQVSPDQFFAVDIRVGRVTDVESFPEARRPAWKLTVDFGAEIGTLRTSAQVTNYRREELLGRLVVGVVNIGAKRIAGFKSEFLLLGAQDGDGTVHLLDPGTGVSPGDVIC</sequence>
<gene>
    <name evidence="6" type="primary">csaA</name>
    <name evidence="6" type="ORF">Arub01_24050</name>
</gene>
<dbReference type="GO" id="GO:0000049">
    <property type="term" value="F:tRNA binding"/>
    <property type="evidence" value="ECO:0007669"/>
    <property type="project" value="UniProtKB-UniRule"/>
</dbReference>
<feature type="compositionally biased region" description="Polar residues" evidence="4">
    <location>
        <begin position="1"/>
        <end position="10"/>
    </location>
</feature>
<evidence type="ECO:0000256" key="3">
    <source>
        <dbReference type="PROSITE-ProRule" id="PRU00209"/>
    </source>
</evidence>
<accession>A0A9W6PW97</accession>
<dbReference type="NCBIfam" id="TIGR02222">
    <property type="entry name" value="chap_CsaA"/>
    <property type="match status" value="1"/>
</dbReference>
<keyword evidence="7" id="KW-1185">Reference proteome</keyword>
<organism evidence="6 7">
    <name type="scientific">Actinomadura rubrobrunea</name>
    <dbReference type="NCBI Taxonomy" id="115335"/>
    <lineage>
        <taxon>Bacteria</taxon>
        <taxon>Bacillati</taxon>
        <taxon>Actinomycetota</taxon>
        <taxon>Actinomycetes</taxon>
        <taxon>Streptosporangiales</taxon>
        <taxon>Thermomonosporaceae</taxon>
        <taxon>Actinomadura</taxon>
    </lineage>
</organism>
<evidence type="ECO:0000313" key="6">
    <source>
        <dbReference type="EMBL" id="GLW64161.1"/>
    </source>
</evidence>
<dbReference type="NCBIfam" id="NF007494">
    <property type="entry name" value="PRK10089.1-3"/>
    <property type="match status" value="1"/>
</dbReference>
<dbReference type="InterPro" id="IPR008231">
    <property type="entry name" value="CsaA"/>
</dbReference>
<dbReference type="InterPro" id="IPR002547">
    <property type="entry name" value="tRNA-bd_dom"/>
</dbReference>
<dbReference type="NCBIfam" id="NF007495">
    <property type="entry name" value="PRK10089.1-4"/>
    <property type="match status" value="1"/>
</dbReference>